<proteinExistence type="predicted"/>
<evidence type="ECO:0000313" key="2">
    <source>
        <dbReference type="EMBL" id="KAF3093070.1"/>
    </source>
</evidence>
<dbReference type="Proteomes" id="UP000475325">
    <property type="component" value="Unassembled WGS sequence"/>
</dbReference>
<organism evidence="2 3">
    <name type="scientific">Orbilia oligospora</name>
    <name type="common">Nematode-trapping fungus</name>
    <name type="synonym">Arthrobotrys oligospora</name>
    <dbReference type="NCBI Taxonomy" id="2813651"/>
    <lineage>
        <taxon>Eukaryota</taxon>
        <taxon>Fungi</taxon>
        <taxon>Dikarya</taxon>
        <taxon>Ascomycota</taxon>
        <taxon>Pezizomycotina</taxon>
        <taxon>Orbiliomycetes</taxon>
        <taxon>Orbiliales</taxon>
        <taxon>Orbiliaceae</taxon>
        <taxon>Orbilia</taxon>
    </lineage>
</organism>
<dbReference type="EMBL" id="WIQW01000049">
    <property type="protein sequence ID" value="KAF3093070.1"/>
    <property type="molecule type" value="Genomic_DNA"/>
</dbReference>
<reference evidence="2 3" key="1">
    <citation type="submission" date="2019-06" db="EMBL/GenBank/DDBJ databases">
        <authorList>
            <person name="Palmer J.M."/>
        </authorList>
    </citation>
    <scope>NUCLEOTIDE SEQUENCE [LARGE SCALE GENOMIC DNA]</scope>
    <source>
        <strain evidence="2 3">TWF102</strain>
    </source>
</reference>
<evidence type="ECO:0000256" key="1">
    <source>
        <dbReference type="SAM" id="MobiDB-lite"/>
    </source>
</evidence>
<comment type="caution">
    <text evidence="2">The sequence shown here is derived from an EMBL/GenBank/DDBJ whole genome shotgun (WGS) entry which is preliminary data.</text>
</comment>
<dbReference type="AlphaFoldDB" id="A0A7C8JHY5"/>
<accession>A0A7C8JHY5</accession>
<evidence type="ECO:0000313" key="3">
    <source>
        <dbReference type="Proteomes" id="UP000475325"/>
    </source>
</evidence>
<gene>
    <name evidence="2" type="ORF">TWF102_012023</name>
</gene>
<name>A0A7C8JHY5_ORBOL</name>
<feature type="compositionally biased region" description="Basic and acidic residues" evidence="1">
    <location>
        <begin position="70"/>
        <end position="79"/>
    </location>
</feature>
<sequence>MPNKILENRRDDRCCLLPRSAIIATHRQHIPPYRRLQPTALRYQKTLESTGESWPSSKQKSKFDTNITRRGLEVAPRES</sequence>
<protein>
    <submittedName>
        <fullName evidence="2">Uncharacterized protein</fullName>
    </submittedName>
</protein>
<feature type="compositionally biased region" description="Polar residues" evidence="1">
    <location>
        <begin position="47"/>
        <end position="68"/>
    </location>
</feature>
<feature type="region of interest" description="Disordered" evidence="1">
    <location>
        <begin position="47"/>
        <end position="79"/>
    </location>
</feature>